<sequence>MVLDQEKLAKLQAASRIGGKGTPRRKVVKRAKGPGGVDGDKKLSAALKKLDVQPLSGIEEVNMFKEDGNVLHFQAPKVHSAGPANTYSIMGAGQDKELTDLVPGILNQLGPDSLNSLRKLAESYQAMNAAQQQNALAGAGGAAQGAEDDEVPDVVENFDDVVEKKDEPEVEKLD</sequence>
<dbReference type="Pfam" id="PF01849">
    <property type="entry name" value="NAC"/>
    <property type="match status" value="1"/>
</dbReference>
<dbReference type="InterPro" id="IPR038187">
    <property type="entry name" value="NAC_A/B_dom_sf"/>
</dbReference>
<evidence type="ECO:0000256" key="9">
    <source>
        <dbReference type="ARBA" id="ARBA00023015"/>
    </source>
</evidence>
<dbReference type="GeneID" id="37268969"/>
<evidence type="ECO:0000259" key="14">
    <source>
        <dbReference type="PROSITE" id="PS51151"/>
    </source>
</evidence>
<dbReference type="PROSITE" id="PS51151">
    <property type="entry name" value="NAC_AB"/>
    <property type="match status" value="1"/>
</dbReference>
<keyword evidence="6" id="KW-0963">Cytoplasm</keyword>
<comment type="subunit">
    <text evidence="12">Part of the nascent polypeptide-associated complex (NAC).</text>
</comment>
<dbReference type="GO" id="GO:0015031">
    <property type="term" value="P:protein transport"/>
    <property type="evidence" value="ECO:0007669"/>
    <property type="project" value="UniProtKB-KW"/>
</dbReference>
<name>A0A316ZID2_9BASI</name>
<evidence type="ECO:0000256" key="4">
    <source>
        <dbReference type="ARBA" id="ARBA00022192"/>
    </source>
</evidence>
<evidence type="ECO:0000256" key="8">
    <source>
        <dbReference type="ARBA" id="ARBA00022927"/>
    </source>
</evidence>
<dbReference type="GO" id="GO:0005634">
    <property type="term" value="C:nucleus"/>
    <property type="evidence" value="ECO:0007669"/>
    <property type="project" value="UniProtKB-SubCell"/>
</dbReference>
<keyword evidence="9 12" id="KW-0805">Transcription regulation</keyword>
<dbReference type="RefSeq" id="XP_025601053.1">
    <property type="nucleotide sequence ID" value="XM_025741425.1"/>
</dbReference>
<feature type="region of interest" description="Disordered" evidence="13">
    <location>
        <begin position="13"/>
        <end position="40"/>
    </location>
</feature>
<keyword evidence="10 12" id="KW-0804">Transcription</keyword>
<evidence type="ECO:0000256" key="7">
    <source>
        <dbReference type="ARBA" id="ARBA00022491"/>
    </source>
</evidence>
<dbReference type="PANTHER" id="PTHR10351">
    <property type="entry name" value="TRANSCRIPTION FACTOR BTF3 FAMILY MEMBER"/>
    <property type="match status" value="1"/>
</dbReference>
<organism evidence="15 16">
    <name type="scientific">Tilletiopsis washingtonensis</name>
    <dbReference type="NCBI Taxonomy" id="58919"/>
    <lineage>
        <taxon>Eukaryota</taxon>
        <taxon>Fungi</taxon>
        <taxon>Dikarya</taxon>
        <taxon>Basidiomycota</taxon>
        <taxon>Ustilaginomycotina</taxon>
        <taxon>Exobasidiomycetes</taxon>
        <taxon>Entylomatales</taxon>
        <taxon>Entylomatales incertae sedis</taxon>
        <taxon>Tilletiopsis</taxon>
    </lineage>
</organism>
<dbReference type="InterPro" id="IPR039370">
    <property type="entry name" value="BTF3"/>
</dbReference>
<keyword evidence="16" id="KW-1185">Reference proteome</keyword>
<dbReference type="CDD" id="cd22055">
    <property type="entry name" value="NAC_BTF3"/>
    <property type="match status" value="1"/>
</dbReference>
<evidence type="ECO:0000256" key="6">
    <source>
        <dbReference type="ARBA" id="ARBA00022490"/>
    </source>
</evidence>
<evidence type="ECO:0000313" key="15">
    <source>
        <dbReference type="EMBL" id="PWO00775.1"/>
    </source>
</evidence>
<evidence type="ECO:0000256" key="3">
    <source>
        <dbReference type="ARBA" id="ARBA00005296"/>
    </source>
</evidence>
<keyword evidence="11" id="KW-0539">Nucleus</keyword>
<dbReference type="FunFam" id="2.20.70.30:FF:000003">
    <property type="entry name" value="Nascent polypeptide-associated complex subunit beta"/>
    <property type="match status" value="1"/>
</dbReference>
<reference evidence="15 16" key="1">
    <citation type="journal article" date="2018" name="Mol. Biol. Evol.">
        <title>Broad Genomic Sampling Reveals a Smut Pathogenic Ancestry of the Fungal Clade Ustilaginomycotina.</title>
        <authorList>
            <person name="Kijpornyongpan T."/>
            <person name="Mondo S.J."/>
            <person name="Barry K."/>
            <person name="Sandor L."/>
            <person name="Lee J."/>
            <person name="Lipzen A."/>
            <person name="Pangilinan J."/>
            <person name="LaButti K."/>
            <person name="Hainaut M."/>
            <person name="Henrissat B."/>
            <person name="Grigoriev I.V."/>
            <person name="Spatafora J.W."/>
            <person name="Aime M.C."/>
        </authorList>
    </citation>
    <scope>NUCLEOTIDE SEQUENCE [LARGE SCALE GENOMIC DNA]</scope>
    <source>
        <strain evidence="15 16">MCA 4186</strain>
    </source>
</reference>
<evidence type="ECO:0000313" key="16">
    <source>
        <dbReference type="Proteomes" id="UP000245946"/>
    </source>
</evidence>
<evidence type="ECO:0000256" key="10">
    <source>
        <dbReference type="ARBA" id="ARBA00023163"/>
    </source>
</evidence>
<dbReference type="SMART" id="SM01407">
    <property type="entry name" value="NAC"/>
    <property type="match status" value="1"/>
</dbReference>
<keyword evidence="7" id="KW-0678">Repressor</keyword>
<dbReference type="GO" id="GO:0005737">
    <property type="term" value="C:cytoplasm"/>
    <property type="evidence" value="ECO:0007669"/>
    <property type="project" value="UniProtKB-SubCell"/>
</dbReference>
<dbReference type="InterPro" id="IPR002715">
    <property type="entry name" value="Nas_poly-pep-assoc_cplx_dom"/>
</dbReference>
<gene>
    <name evidence="15" type="ORF">FA09DRAFT_327502</name>
</gene>
<evidence type="ECO:0000256" key="5">
    <source>
        <dbReference type="ARBA" id="ARBA00022448"/>
    </source>
</evidence>
<dbReference type="EMBL" id="KZ819284">
    <property type="protein sequence ID" value="PWO00775.1"/>
    <property type="molecule type" value="Genomic_DNA"/>
</dbReference>
<evidence type="ECO:0000256" key="1">
    <source>
        <dbReference type="ARBA" id="ARBA00004123"/>
    </source>
</evidence>
<keyword evidence="5" id="KW-0813">Transport</keyword>
<dbReference type="Proteomes" id="UP000245946">
    <property type="component" value="Unassembled WGS sequence"/>
</dbReference>
<feature type="domain" description="NAC-A/B" evidence="14">
    <location>
        <begin position="37"/>
        <end position="102"/>
    </location>
</feature>
<evidence type="ECO:0000256" key="2">
    <source>
        <dbReference type="ARBA" id="ARBA00004496"/>
    </source>
</evidence>
<feature type="compositionally biased region" description="Acidic residues" evidence="13">
    <location>
        <begin position="146"/>
        <end position="160"/>
    </location>
</feature>
<dbReference type="Gene3D" id="2.20.70.30">
    <property type="entry name" value="Nascent polypeptide-associated complex domain"/>
    <property type="match status" value="1"/>
</dbReference>
<feature type="region of interest" description="Disordered" evidence="13">
    <location>
        <begin position="131"/>
        <end position="174"/>
    </location>
</feature>
<proteinExistence type="inferred from homology"/>
<evidence type="ECO:0000256" key="11">
    <source>
        <dbReference type="ARBA" id="ARBA00023242"/>
    </source>
</evidence>
<keyword evidence="8" id="KW-0653">Protein transport</keyword>
<dbReference type="OrthoDB" id="8033832at2759"/>
<protein>
    <recommendedName>
        <fullName evidence="4 12">Nascent polypeptide-associated complex subunit beta</fullName>
    </recommendedName>
</protein>
<feature type="compositionally biased region" description="Basic residues" evidence="13">
    <location>
        <begin position="22"/>
        <end position="32"/>
    </location>
</feature>
<evidence type="ECO:0000256" key="13">
    <source>
        <dbReference type="SAM" id="MobiDB-lite"/>
    </source>
</evidence>
<accession>A0A316ZID2</accession>
<comment type="similarity">
    <text evidence="3 12">Belongs to the NAC-beta family.</text>
</comment>
<dbReference type="STRING" id="58919.A0A316ZID2"/>
<dbReference type="AlphaFoldDB" id="A0A316ZID2"/>
<evidence type="ECO:0000256" key="12">
    <source>
        <dbReference type="RuleBase" id="RU361272"/>
    </source>
</evidence>
<feature type="compositionally biased region" description="Basic and acidic residues" evidence="13">
    <location>
        <begin position="161"/>
        <end position="174"/>
    </location>
</feature>
<comment type="subcellular location">
    <subcellularLocation>
        <location evidence="2">Cytoplasm</location>
    </subcellularLocation>
    <subcellularLocation>
        <location evidence="1">Nucleus</location>
    </subcellularLocation>
</comment>